<keyword evidence="6" id="KW-1185">Reference proteome</keyword>
<dbReference type="Pfam" id="PF04586">
    <property type="entry name" value="Peptidase_S78"/>
    <property type="match status" value="1"/>
</dbReference>
<protein>
    <submittedName>
        <fullName evidence="5">HK97 family phage prohead protease</fullName>
    </submittedName>
</protein>
<evidence type="ECO:0000259" key="4">
    <source>
        <dbReference type="Pfam" id="PF04586"/>
    </source>
</evidence>
<evidence type="ECO:0000256" key="1">
    <source>
        <dbReference type="ARBA" id="ARBA00022612"/>
    </source>
</evidence>
<keyword evidence="1" id="KW-1188">Viral release from host cell</keyword>
<proteinExistence type="predicted"/>
<comment type="caution">
    <text evidence="5">The sequence shown here is derived from an EMBL/GenBank/DDBJ whole genome shotgun (WGS) entry which is preliminary data.</text>
</comment>
<dbReference type="InterPro" id="IPR054613">
    <property type="entry name" value="Peptidase_S78_dom"/>
</dbReference>
<feature type="domain" description="Prohead serine protease" evidence="4">
    <location>
        <begin position="24"/>
        <end position="104"/>
    </location>
</feature>
<dbReference type="AlphaFoldDB" id="A0A9X1T1V1"/>
<evidence type="ECO:0000313" key="6">
    <source>
        <dbReference type="Proteomes" id="UP001139089"/>
    </source>
</evidence>
<keyword evidence="3" id="KW-0378">Hydrolase</keyword>
<sequence length="122" mass="13356">MRTRFPFEVRSAAAGDVLDMLEVRFAAPGEDGTIEGTAVRFDTLDSYRTTFDKRAFAWDGKSLPLLWSHDPSAVVGSVRTVRVENDGLKIIGKLNLEVQRAREVAPCSWLATSPAFPSASLA</sequence>
<evidence type="ECO:0000313" key="5">
    <source>
        <dbReference type="EMBL" id="MCD7110439.1"/>
    </source>
</evidence>
<dbReference type="RefSeq" id="WP_231815646.1">
    <property type="nucleotide sequence ID" value="NZ_JAJOZR010000009.1"/>
</dbReference>
<evidence type="ECO:0000256" key="3">
    <source>
        <dbReference type="ARBA" id="ARBA00022801"/>
    </source>
</evidence>
<dbReference type="GO" id="GO:0008233">
    <property type="term" value="F:peptidase activity"/>
    <property type="evidence" value="ECO:0007669"/>
    <property type="project" value="UniProtKB-KW"/>
</dbReference>
<keyword evidence="2 5" id="KW-0645">Protease</keyword>
<dbReference type="EMBL" id="JAJOZR010000009">
    <property type="protein sequence ID" value="MCD7110439.1"/>
    <property type="molecule type" value="Genomic_DNA"/>
</dbReference>
<accession>A0A9X1T1V1</accession>
<organism evidence="5 6">
    <name type="scientific">Rhizobium quercicola</name>
    <dbReference type="NCBI Taxonomy" id="2901226"/>
    <lineage>
        <taxon>Bacteria</taxon>
        <taxon>Pseudomonadati</taxon>
        <taxon>Pseudomonadota</taxon>
        <taxon>Alphaproteobacteria</taxon>
        <taxon>Hyphomicrobiales</taxon>
        <taxon>Rhizobiaceae</taxon>
        <taxon>Rhizobium/Agrobacterium group</taxon>
        <taxon>Rhizobium</taxon>
    </lineage>
</organism>
<reference evidence="5" key="1">
    <citation type="submission" date="2021-12" db="EMBL/GenBank/DDBJ databases">
        <authorList>
            <person name="Li Y."/>
        </authorList>
    </citation>
    <scope>NUCLEOTIDE SEQUENCE</scope>
    <source>
        <strain evidence="5">DKSPLA3</strain>
    </source>
</reference>
<dbReference type="SUPFAM" id="SSF50789">
    <property type="entry name" value="Herpes virus serine proteinase, assemblin"/>
    <property type="match status" value="1"/>
</dbReference>
<gene>
    <name evidence="5" type="ORF">LRX75_15475</name>
</gene>
<name>A0A9X1T1V1_9HYPH</name>
<evidence type="ECO:0000256" key="2">
    <source>
        <dbReference type="ARBA" id="ARBA00022670"/>
    </source>
</evidence>
<dbReference type="GO" id="GO:0006508">
    <property type="term" value="P:proteolysis"/>
    <property type="evidence" value="ECO:0007669"/>
    <property type="project" value="UniProtKB-KW"/>
</dbReference>
<dbReference type="Proteomes" id="UP001139089">
    <property type="component" value="Unassembled WGS sequence"/>
</dbReference>